<sequence>MTKSDSEPAPSEAVDAGSPRPSTSTQSRGNNRVFFTARDDIVLLREVLVELPYQYKYGGKMSSWSKVANHFNSLTQQTVSGQSCHERTDRLLTHYRSGNLSTLRRRSSLEEQREKESLLEELNNRVKTCSRFRLSARRSTSQHHRKHTGHPYSASEGYTTRRSHTTPQLHGHGPNHSHSHSMPLPASYETHHRLTQHSSPSTSVPSTATPAHHSDHGLNGGGNPHISYPSTLTSSTMAAHYPQPPGLSNLTNSPPIPRHARVPSMPSPSAAAATLVQVASASLPPVNTMVPPPPPLPPPTSAALLSSGPGPVVHHHPMASGVTLPSLTPLTTVIAHAQHTESAAAILSALPAVLPPPSTQSGWPGGMVTGGNPGNSTNLGTGGPSIPGSNSAATPNGPLPSSASLSQMSGQLNVAPPGNISSHMTTRKYSQASDMTGYESSASCLSPTSPWSPSHSGPLSRLFLSGPRANATHSHVPHSGNGPSASTMAPNTGDFHPEYVPRALLEDYMELRQRELELQEKRIIADEQMMIKADQRDREQKEFMEALISRQNQFLEKQSRSYEKLLHQHMDFCKKYFTDRNTNQEIS</sequence>
<dbReference type="PANTHER" id="PTHR37558:SF1">
    <property type="entry name" value="HTH CENPB-TYPE DOMAIN-CONTAINING PROTEIN"/>
    <property type="match status" value="1"/>
</dbReference>
<dbReference type="AlphaFoldDB" id="A0A4Q0A2W8"/>
<feature type="compositionally biased region" description="Low complexity" evidence="1">
    <location>
        <begin position="198"/>
        <end position="211"/>
    </location>
</feature>
<keyword evidence="3" id="KW-1185">Reference proteome</keyword>
<proteinExistence type="predicted"/>
<dbReference type="EMBL" id="ML002221">
    <property type="protein sequence ID" value="RKP40188.1"/>
    <property type="molecule type" value="Genomic_DNA"/>
</dbReference>
<accession>A0A4Q0A2W8</accession>
<feature type="compositionally biased region" description="Polar residues" evidence="1">
    <location>
        <begin position="228"/>
        <end position="237"/>
    </location>
</feature>
<feature type="compositionally biased region" description="Polar residues" evidence="1">
    <location>
        <begin position="20"/>
        <end position="30"/>
    </location>
</feature>
<feature type="compositionally biased region" description="Gly residues" evidence="1">
    <location>
        <begin position="363"/>
        <end position="373"/>
    </location>
</feature>
<feature type="compositionally biased region" description="Polar residues" evidence="1">
    <location>
        <begin position="419"/>
        <end position="457"/>
    </location>
</feature>
<gene>
    <name evidence="2" type="ORF">BJ085DRAFT_35285</name>
</gene>
<organism evidence="2 3">
    <name type="scientific">Dimargaris cristalligena</name>
    <dbReference type="NCBI Taxonomy" id="215637"/>
    <lineage>
        <taxon>Eukaryota</taxon>
        <taxon>Fungi</taxon>
        <taxon>Fungi incertae sedis</taxon>
        <taxon>Zoopagomycota</taxon>
        <taxon>Kickxellomycotina</taxon>
        <taxon>Dimargaritomycetes</taxon>
        <taxon>Dimargaritales</taxon>
        <taxon>Dimargaritaceae</taxon>
        <taxon>Dimargaris</taxon>
    </lineage>
</organism>
<dbReference type="Proteomes" id="UP000268162">
    <property type="component" value="Unassembled WGS sequence"/>
</dbReference>
<feature type="compositionally biased region" description="Basic residues" evidence="1">
    <location>
        <begin position="133"/>
        <end position="149"/>
    </location>
</feature>
<evidence type="ECO:0000256" key="1">
    <source>
        <dbReference type="SAM" id="MobiDB-lite"/>
    </source>
</evidence>
<dbReference type="PANTHER" id="PTHR37558">
    <property type="entry name" value="HTH CENPB-TYPE DOMAIN-CONTAINING PROTEIN"/>
    <property type="match status" value="1"/>
</dbReference>
<feature type="region of interest" description="Disordered" evidence="1">
    <location>
        <begin position="357"/>
        <end position="486"/>
    </location>
</feature>
<feature type="compositionally biased region" description="Polar residues" evidence="1">
    <location>
        <begin position="156"/>
        <end position="168"/>
    </location>
</feature>
<reference evidence="3" key="1">
    <citation type="journal article" date="2018" name="Nat. Microbiol.">
        <title>Leveraging single-cell genomics to expand the fungal tree of life.</title>
        <authorList>
            <person name="Ahrendt S.R."/>
            <person name="Quandt C.A."/>
            <person name="Ciobanu D."/>
            <person name="Clum A."/>
            <person name="Salamov A."/>
            <person name="Andreopoulos B."/>
            <person name="Cheng J.F."/>
            <person name="Woyke T."/>
            <person name="Pelin A."/>
            <person name="Henrissat B."/>
            <person name="Reynolds N.K."/>
            <person name="Benny G.L."/>
            <person name="Smith M.E."/>
            <person name="James T.Y."/>
            <person name="Grigoriev I.V."/>
        </authorList>
    </citation>
    <scope>NUCLEOTIDE SEQUENCE [LARGE SCALE GENOMIC DNA]</scope>
    <source>
        <strain evidence="3">RSA 468</strain>
    </source>
</reference>
<feature type="region of interest" description="Disordered" evidence="1">
    <location>
        <begin position="1"/>
        <end position="31"/>
    </location>
</feature>
<evidence type="ECO:0000313" key="3">
    <source>
        <dbReference type="Proteomes" id="UP000268162"/>
    </source>
</evidence>
<protein>
    <submittedName>
        <fullName evidence="2">Uncharacterized protein</fullName>
    </submittedName>
</protein>
<feature type="compositionally biased region" description="Polar residues" evidence="1">
    <location>
        <begin position="387"/>
        <end position="412"/>
    </location>
</feature>
<feature type="region of interest" description="Disordered" evidence="1">
    <location>
        <begin position="133"/>
        <end position="266"/>
    </location>
</feature>
<dbReference type="STRING" id="215637.A0A4Q0A2W8"/>
<evidence type="ECO:0000313" key="2">
    <source>
        <dbReference type="EMBL" id="RKP40188.1"/>
    </source>
</evidence>
<name>A0A4Q0A2W8_9FUNG</name>